<dbReference type="AlphaFoldDB" id="A0A1I1V4I2"/>
<dbReference type="EMBL" id="FOLM01000030">
    <property type="protein sequence ID" value="SFD77735.1"/>
    <property type="molecule type" value="Genomic_DNA"/>
</dbReference>
<keyword evidence="2" id="KW-1185">Reference proteome</keyword>
<reference evidence="1 2" key="1">
    <citation type="submission" date="2016-10" db="EMBL/GenBank/DDBJ databases">
        <authorList>
            <person name="de Groot N.N."/>
        </authorList>
    </citation>
    <scope>NUCLEOTIDE SEQUENCE [LARGE SCALE GENOMIC DNA]</scope>
    <source>
        <strain evidence="1 2">CGMCC 4.5739</strain>
    </source>
</reference>
<sequence>MKESRGHERVLKLAGERLSTAWAHGSDVWSRAAPWAHVGLGRHKSTPEDTHPSGSWEGRWRRHHVAFPSGRGATPHLEASVLTSCSPRPCSSSGLVLRSFGREREPSLTSIRSPSRVCLRLKINDAPAPCMTAFAASSLLTSTASSSSSVSPQRVMHSRTVRRTSETAFGRASKRVSNWCQSGGAIRRSTCSLRPQRVLPFGGCCSCWPAEPVVCCGVPDNAAPLEAVTMRTVTGRGGVSALGVDALGVWQ</sequence>
<protein>
    <submittedName>
        <fullName evidence="1">Uncharacterized protein</fullName>
    </submittedName>
</protein>
<evidence type="ECO:0000313" key="2">
    <source>
        <dbReference type="Proteomes" id="UP000199207"/>
    </source>
</evidence>
<evidence type="ECO:0000313" key="1">
    <source>
        <dbReference type="EMBL" id="SFD77735.1"/>
    </source>
</evidence>
<organism evidence="1 2">
    <name type="scientific">Streptomyces aidingensis</name>
    <dbReference type="NCBI Taxonomy" id="910347"/>
    <lineage>
        <taxon>Bacteria</taxon>
        <taxon>Bacillati</taxon>
        <taxon>Actinomycetota</taxon>
        <taxon>Actinomycetes</taxon>
        <taxon>Kitasatosporales</taxon>
        <taxon>Streptomycetaceae</taxon>
        <taxon>Streptomyces</taxon>
    </lineage>
</organism>
<name>A0A1I1V4I2_9ACTN</name>
<proteinExistence type="predicted"/>
<gene>
    <name evidence="1" type="ORF">SAMN05421773_1303</name>
</gene>
<accession>A0A1I1V4I2</accession>
<dbReference type="Proteomes" id="UP000199207">
    <property type="component" value="Unassembled WGS sequence"/>
</dbReference>
<dbReference type="STRING" id="910347.SAMN05421773_1303"/>